<evidence type="ECO:0000256" key="1">
    <source>
        <dbReference type="SAM" id="MobiDB-lite"/>
    </source>
</evidence>
<feature type="compositionally biased region" description="Gly residues" evidence="1">
    <location>
        <begin position="581"/>
        <end position="594"/>
    </location>
</feature>
<evidence type="ECO:0000313" key="2">
    <source>
        <dbReference type="EMBL" id="CBN77553.1"/>
    </source>
</evidence>
<feature type="compositionally biased region" description="Gly residues" evidence="1">
    <location>
        <begin position="189"/>
        <end position="204"/>
    </location>
</feature>
<feature type="region of interest" description="Disordered" evidence="1">
    <location>
        <begin position="572"/>
        <end position="601"/>
    </location>
</feature>
<dbReference type="EMBL" id="FN649728">
    <property type="protein sequence ID" value="CBN77553.1"/>
    <property type="molecule type" value="Genomic_DNA"/>
</dbReference>
<name>D8LME3_ECTSI</name>
<sequence>MGSIEARMSLSDVKLLSSMARSMHGAVRVTRAATAIKALRHSHRQEMLAFARARRDRNPLTVEGYAFANPAHAVAVTGPHAEPPVQVSMLQAGAGLPDLRLGLVSNALGVPLFHLDVRQLQAALRHEAGRYLDATVSATVGAGYFNQALYRREPVIEEVPLAVAVHRDEGGGDAAGKEEAAGATAAAGGVDGGAGGGGGGGGQGGEKKKRGVMETQLSLPEVVDVNVTHAMVSAVRRKALALSKDRVTTGARIRQPFRMRNRCGEALALTIRRSGGMTTTAAAAAKEELRFTLADGGEDTVDFGSLPAEPQPPVARGGDVSQPGTPARSRSRANTTSSALSMLGTPTRARSRNPASPSSLQQAQAPCWEPIASSGMSERRHSLMVAMRHRGCLYVSSHACPVDTAGAHSMRMRRMDGSTPKARTTFEAGLGGGGGGGGGRDKSPAAVLFLVAEVSLDDDGTRVLTVRTRVSIENSCGVSVRLSLGRPGGARVERDLDAGATAHVPLSLLEPDLESLAGAEKTAYAAPKIKSAPTSAGGGGGGGGRAGGQGSGGGGGGDGGEYKVFAASRAPAPGASRGVRGFAGAGGLGTGSGKGSSMVAPSSWQVERVFLSD</sequence>
<proteinExistence type="predicted"/>
<feature type="region of interest" description="Disordered" evidence="1">
    <location>
        <begin position="298"/>
        <end position="365"/>
    </location>
</feature>
<keyword evidence="3" id="KW-1185">Reference proteome</keyword>
<feature type="compositionally biased region" description="Low complexity" evidence="1">
    <location>
        <begin position="325"/>
        <end position="341"/>
    </location>
</feature>
<dbReference type="EMBL" id="FN648596">
    <property type="protein sequence ID" value="CBN77553.1"/>
    <property type="molecule type" value="Genomic_DNA"/>
</dbReference>
<protein>
    <submittedName>
        <fullName evidence="2">Uncharacterized protein</fullName>
    </submittedName>
</protein>
<feature type="region of interest" description="Disordered" evidence="1">
    <location>
        <begin position="169"/>
        <end position="211"/>
    </location>
</feature>
<evidence type="ECO:0000313" key="3">
    <source>
        <dbReference type="Proteomes" id="UP000002630"/>
    </source>
</evidence>
<reference evidence="2 3" key="1">
    <citation type="journal article" date="2010" name="Nature">
        <title>The Ectocarpus genome and the independent evolution of multicellularity in brown algae.</title>
        <authorList>
            <person name="Cock J.M."/>
            <person name="Sterck L."/>
            <person name="Rouze P."/>
            <person name="Scornet D."/>
            <person name="Allen A.E."/>
            <person name="Amoutzias G."/>
            <person name="Anthouard V."/>
            <person name="Artiguenave F."/>
            <person name="Aury J.M."/>
            <person name="Badger J.H."/>
            <person name="Beszteri B."/>
            <person name="Billiau K."/>
            <person name="Bonnet E."/>
            <person name="Bothwell J.H."/>
            <person name="Bowler C."/>
            <person name="Boyen C."/>
            <person name="Brownlee C."/>
            <person name="Carrano C.J."/>
            <person name="Charrier B."/>
            <person name="Cho G.Y."/>
            <person name="Coelho S.M."/>
            <person name="Collen J."/>
            <person name="Corre E."/>
            <person name="Da Silva C."/>
            <person name="Delage L."/>
            <person name="Delaroque N."/>
            <person name="Dittami S.M."/>
            <person name="Doulbeau S."/>
            <person name="Elias M."/>
            <person name="Farnham G."/>
            <person name="Gachon C.M."/>
            <person name="Gschloessl B."/>
            <person name="Heesch S."/>
            <person name="Jabbari K."/>
            <person name="Jubin C."/>
            <person name="Kawai H."/>
            <person name="Kimura K."/>
            <person name="Kloareg B."/>
            <person name="Kupper F.C."/>
            <person name="Lang D."/>
            <person name="Le Bail A."/>
            <person name="Leblanc C."/>
            <person name="Lerouge P."/>
            <person name="Lohr M."/>
            <person name="Lopez P.J."/>
            <person name="Martens C."/>
            <person name="Maumus F."/>
            <person name="Michel G."/>
            <person name="Miranda-Saavedra D."/>
            <person name="Morales J."/>
            <person name="Moreau H."/>
            <person name="Motomura T."/>
            <person name="Nagasato C."/>
            <person name="Napoli C.A."/>
            <person name="Nelson D.R."/>
            <person name="Nyvall-Collen P."/>
            <person name="Peters A.F."/>
            <person name="Pommier C."/>
            <person name="Potin P."/>
            <person name="Poulain J."/>
            <person name="Quesneville H."/>
            <person name="Read B."/>
            <person name="Rensing S.A."/>
            <person name="Ritter A."/>
            <person name="Rousvoal S."/>
            <person name="Samanta M."/>
            <person name="Samson G."/>
            <person name="Schroeder D.C."/>
            <person name="Segurens B."/>
            <person name="Strittmatter M."/>
            <person name="Tonon T."/>
            <person name="Tregear J.W."/>
            <person name="Valentin K."/>
            <person name="von Dassow P."/>
            <person name="Yamagishi T."/>
            <person name="Van de Peer Y."/>
            <person name="Wincker P."/>
        </authorList>
    </citation>
    <scope>NUCLEOTIDE SEQUENCE [LARGE SCALE GENOMIC DNA]</scope>
    <source>
        <strain evidence="3">Ec32 / CCAP1310/4</strain>
    </source>
</reference>
<feature type="compositionally biased region" description="Gly residues" evidence="1">
    <location>
        <begin position="536"/>
        <end position="556"/>
    </location>
</feature>
<feature type="region of interest" description="Disordered" evidence="1">
    <location>
        <begin position="530"/>
        <end position="556"/>
    </location>
</feature>
<dbReference type="Proteomes" id="UP000002630">
    <property type="component" value="Linkage Group LG03"/>
</dbReference>
<dbReference type="OrthoDB" id="428159at2759"/>
<dbReference type="AlphaFoldDB" id="D8LME3"/>
<gene>
    <name evidence="2" type="ORF">Esi_0004_0135</name>
</gene>
<organism evidence="2 3">
    <name type="scientific">Ectocarpus siliculosus</name>
    <name type="common">Brown alga</name>
    <name type="synonym">Conferva siliculosa</name>
    <dbReference type="NCBI Taxonomy" id="2880"/>
    <lineage>
        <taxon>Eukaryota</taxon>
        <taxon>Sar</taxon>
        <taxon>Stramenopiles</taxon>
        <taxon>Ochrophyta</taxon>
        <taxon>PX clade</taxon>
        <taxon>Phaeophyceae</taxon>
        <taxon>Ectocarpales</taxon>
        <taxon>Ectocarpaceae</taxon>
        <taxon>Ectocarpus</taxon>
    </lineage>
</organism>
<dbReference type="InParanoid" id="D8LME3"/>
<accession>D8LME3</accession>
<feature type="compositionally biased region" description="Basic and acidic residues" evidence="1">
    <location>
        <begin position="169"/>
        <end position="180"/>
    </location>
</feature>